<dbReference type="EMBL" id="JNBY01000011">
    <property type="protein sequence ID" value="KDN87976.1"/>
    <property type="molecule type" value="Genomic_DNA"/>
</dbReference>
<comment type="caution">
    <text evidence="2">The sequence shown here is derived from an EMBL/GenBank/DDBJ whole genome shotgun (WGS) entry which is preliminary data.</text>
</comment>
<feature type="compositionally biased region" description="Basic residues" evidence="1">
    <location>
        <begin position="14"/>
        <end position="23"/>
    </location>
</feature>
<evidence type="ECO:0000313" key="3">
    <source>
        <dbReference type="Proteomes" id="UP000027178"/>
    </source>
</evidence>
<protein>
    <submittedName>
        <fullName evidence="2">Uncharacterized protein</fullName>
    </submittedName>
</protein>
<gene>
    <name evidence="2" type="ORF">KCH_02680</name>
</gene>
<evidence type="ECO:0000313" key="2">
    <source>
        <dbReference type="EMBL" id="KDN87976.1"/>
    </source>
</evidence>
<organism evidence="2 3">
    <name type="scientific">Kitasatospora cheerisanensis KCTC 2395</name>
    <dbReference type="NCBI Taxonomy" id="1348663"/>
    <lineage>
        <taxon>Bacteria</taxon>
        <taxon>Bacillati</taxon>
        <taxon>Actinomycetota</taxon>
        <taxon>Actinomycetes</taxon>
        <taxon>Kitasatosporales</taxon>
        <taxon>Streptomycetaceae</taxon>
        <taxon>Kitasatospora</taxon>
    </lineage>
</organism>
<dbReference type="Proteomes" id="UP000027178">
    <property type="component" value="Unassembled WGS sequence"/>
</dbReference>
<evidence type="ECO:0000256" key="1">
    <source>
        <dbReference type="SAM" id="MobiDB-lite"/>
    </source>
</evidence>
<keyword evidence="3" id="KW-1185">Reference proteome</keyword>
<name>A0A066ZCD1_9ACTN</name>
<dbReference type="HOGENOM" id="CLU_3234801_0_0_11"/>
<reference evidence="2 3" key="1">
    <citation type="submission" date="2014-05" db="EMBL/GenBank/DDBJ databases">
        <title>Draft Genome Sequence of Kitasatospora cheerisanensis KCTC 2395.</title>
        <authorList>
            <person name="Nam D.H."/>
        </authorList>
    </citation>
    <scope>NUCLEOTIDE SEQUENCE [LARGE SCALE GENOMIC DNA]</scope>
    <source>
        <strain evidence="2 3">KCTC 2395</strain>
    </source>
</reference>
<accession>A0A066ZCD1</accession>
<dbReference type="AlphaFoldDB" id="A0A066ZCD1"/>
<feature type="compositionally biased region" description="Basic residues" evidence="1">
    <location>
        <begin position="31"/>
        <end position="43"/>
    </location>
</feature>
<proteinExistence type="predicted"/>
<sequence>MITRKAAPAPRNSGGRHRSRRQPFVRGGAGRLHRRRTSCTRWG</sequence>
<feature type="region of interest" description="Disordered" evidence="1">
    <location>
        <begin position="1"/>
        <end position="43"/>
    </location>
</feature>